<reference evidence="3" key="3">
    <citation type="submission" date="2020-04" db="EMBL/GenBank/DDBJ databases">
        <authorList>
            <person name="Tanveer F."/>
            <person name="Xie Y."/>
            <person name="Shinwari Z.K."/>
        </authorList>
    </citation>
    <scope>NUCLEOTIDE SEQUENCE</scope>
    <source>
        <strain evidence="3">MOSEL-ME25</strain>
    </source>
</reference>
<evidence type="ECO:0000313" key="3">
    <source>
        <dbReference type="EMBL" id="MDB0581200.1"/>
    </source>
</evidence>
<dbReference type="PROSITE" id="PS51750">
    <property type="entry name" value="BRO_N"/>
    <property type="match status" value="1"/>
</dbReference>
<dbReference type="PANTHER" id="PTHR36180">
    <property type="entry name" value="DNA-BINDING PROTEIN-RELATED-RELATED"/>
    <property type="match status" value="1"/>
</dbReference>
<dbReference type="EMBL" id="JXII01000009">
    <property type="protein sequence ID" value="KIH69913.1"/>
    <property type="molecule type" value="Genomic_DNA"/>
</dbReference>
<dbReference type="SMART" id="SM01040">
    <property type="entry name" value="Bro-N"/>
    <property type="match status" value="1"/>
</dbReference>
<comment type="caution">
    <text evidence="2">The sequence shown here is derived from an EMBL/GenBank/DDBJ whole genome shotgun (WGS) entry which is preliminary data.</text>
</comment>
<evidence type="ECO:0000313" key="5">
    <source>
        <dbReference type="Proteomes" id="UP000527860"/>
    </source>
</evidence>
<dbReference type="PANTHER" id="PTHR36180:SF2">
    <property type="entry name" value="BRO FAMILY PROTEIN"/>
    <property type="match status" value="1"/>
</dbReference>
<keyword evidence="5" id="KW-1185">Reference proteome</keyword>
<dbReference type="GeneID" id="77845959"/>
<gene>
    <name evidence="3" type="ORF">F7P68_0011775</name>
    <name evidence="2" type="ORF">SN16_10365</name>
</gene>
<reference evidence="3 5" key="4">
    <citation type="submission" date="2022-12" db="EMBL/GenBank/DDBJ databases">
        <title>Genome analysis and biological profiling of marine Salinicoccus roseus MOSEL-ME25.</title>
        <authorList>
            <person name="Mirza F.T."/>
            <person name="Xie Y."/>
            <person name="Shinwari Z.K."/>
        </authorList>
    </citation>
    <scope>NUCLEOTIDE SEQUENCE [LARGE SCALE GENOMIC DNA]</scope>
    <source>
        <strain evidence="3 5">MOSEL-ME25</strain>
    </source>
</reference>
<name>A0A0C2DIY6_9STAP</name>
<accession>A0A0C2DIY6</accession>
<evidence type="ECO:0000313" key="2">
    <source>
        <dbReference type="EMBL" id="KIH69913.1"/>
    </source>
</evidence>
<reference evidence="2 4" key="1">
    <citation type="submission" date="2015-01" db="EMBL/GenBank/DDBJ databases">
        <title>Genome sequences of high lactate-tolerant strain Salinicoccus roseus W12 with industrial interest.</title>
        <authorList>
            <person name="Wang H."/>
            <person name="Yu B."/>
        </authorList>
    </citation>
    <scope>NUCLEOTIDE SEQUENCE [LARGE SCALE GENOMIC DNA]</scope>
    <source>
        <strain evidence="2 4">W12</strain>
    </source>
</reference>
<dbReference type="OrthoDB" id="9812611at2"/>
<organism evidence="2 4">
    <name type="scientific">Salinicoccus roseus</name>
    <dbReference type="NCBI Taxonomy" id="45670"/>
    <lineage>
        <taxon>Bacteria</taxon>
        <taxon>Bacillati</taxon>
        <taxon>Bacillota</taxon>
        <taxon>Bacilli</taxon>
        <taxon>Bacillales</taxon>
        <taxon>Staphylococcaceae</taxon>
        <taxon>Salinicoccus</taxon>
    </lineage>
</organism>
<dbReference type="Proteomes" id="UP000031546">
    <property type="component" value="Unassembled WGS sequence"/>
</dbReference>
<evidence type="ECO:0000313" key="4">
    <source>
        <dbReference type="Proteomes" id="UP000031546"/>
    </source>
</evidence>
<dbReference type="STRING" id="45670.SN16_10365"/>
<evidence type="ECO:0000259" key="1">
    <source>
        <dbReference type="PROSITE" id="PS51750"/>
    </source>
</evidence>
<dbReference type="Pfam" id="PF10552">
    <property type="entry name" value="ORF6C"/>
    <property type="match status" value="1"/>
</dbReference>
<proteinExistence type="predicted"/>
<reference evidence="5" key="2">
    <citation type="submission" date="2020-04" db="EMBL/GenBank/DDBJ databases">
        <title>Genome analysis and biological profiling of marine Cellulosimicrobium funkei MOSEL-ME6.</title>
        <authorList>
            <person name="Tanveer F."/>
            <person name="Xie Y."/>
            <person name="Shinwari Z.K."/>
        </authorList>
    </citation>
    <scope>NUCLEOTIDE SEQUENCE [LARGE SCALE GENOMIC DNA]</scope>
    <source>
        <strain evidence="5">MOSEL-ME25</strain>
    </source>
</reference>
<dbReference type="InterPro" id="IPR018878">
    <property type="entry name" value="ORF6C_dom"/>
</dbReference>
<dbReference type="Proteomes" id="UP000527860">
    <property type="component" value="Unassembled WGS sequence"/>
</dbReference>
<dbReference type="EMBL" id="JABEVU030000001">
    <property type="protein sequence ID" value="MDB0581200.1"/>
    <property type="molecule type" value="Genomic_DNA"/>
</dbReference>
<dbReference type="InterPro" id="IPR003497">
    <property type="entry name" value="BRO_N_domain"/>
</dbReference>
<dbReference type="AlphaFoldDB" id="A0A0C2DIY6"/>
<dbReference type="RefSeq" id="WP_040106554.1">
    <property type="nucleotide sequence ID" value="NZ_JABEVU030000001.1"/>
</dbReference>
<dbReference type="Pfam" id="PF02498">
    <property type="entry name" value="Bro-N"/>
    <property type="match status" value="1"/>
</dbReference>
<feature type="domain" description="Bro-N" evidence="1">
    <location>
        <begin position="1"/>
        <end position="105"/>
    </location>
</feature>
<protein>
    <submittedName>
        <fullName evidence="2">Antirepressor</fullName>
    </submittedName>
    <submittedName>
        <fullName evidence="3">BRO family protein</fullName>
    </submittedName>
</protein>
<sequence length="245" mass="28295">MEELQIFSFEENDVRTLSIDDEPYFVAKDVADVLGYANSRDAIWKHVDTEDKLMSQIATAGQRRSQTVINESGLYSLIFSSHLDSAKRFKRWVTSEVLPQIRKTGKYEAPKDPMEIMRLQFEALDQTNKKVDTIEKDVTYLKDEVKLDAGEYNFIAKHVRRNVMEIIQRYGFADTQEVKQALFKDINSGLNEVCGIKTRTQLRQKHFNKAMDYINVWVPSTATRLKVQQLTLEFADDQEGGQANL</sequence>